<evidence type="ECO:0000256" key="1">
    <source>
        <dbReference type="SAM" id="SignalP"/>
    </source>
</evidence>
<sequence length="241" mass="26016">MKKYAIFFLPVISASLFMMGCEEDIQNDNAQAQSDVTVVARTDEASEPESAATRSTEAAAEGTVITDAKISIKEFELEVLNLSAALNLLSELEIELKEPRVVTLVSEGQAQSEVIAEGKLQNGLYSEAEFSYHKNLSVETSDEMYGKSILVKGQHNGLPFVCWTDEEKDVEIDFEGEGIDVKEQGAIYVTFYVNKVMNEIDLSLAVDGNANGVIEIGPDGADGNAALYAAMQAGLTGMAKL</sequence>
<evidence type="ECO:0008006" key="4">
    <source>
        <dbReference type="Google" id="ProtNLM"/>
    </source>
</evidence>
<accession>A0A4V2UU96</accession>
<proteinExistence type="predicted"/>
<evidence type="ECO:0000313" key="2">
    <source>
        <dbReference type="EMBL" id="TCS89833.1"/>
    </source>
</evidence>
<name>A0A4V2UU96_9SPHI</name>
<dbReference type="AlphaFoldDB" id="A0A4V2UU96"/>
<gene>
    <name evidence="2" type="ORF">EDD80_10130</name>
</gene>
<feature type="chain" id="PRO_5020680657" description="Lipoprotein" evidence="1">
    <location>
        <begin position="21"/>
        <end position="241"/>
    </location>
</feature>
<protein>
    <recommendedName>
        <fullName evidence="4">Lipoprotein</fullName>
    </recommendedName>
</protein>
<reference evidence="2 3" key="1">
    <citation type="submission" date="2019-03" db="EMBL/GenBank/DDBJ databases">
        <title>Genomic Encyclopedia of Type Strains, Phase IV (KMG-IV): sequencing the most valuable type-strain genomes for metagenomic binning, comparative biology and taxonomic classification.</title>
        <authorList>
            <person name="Goeker M."/>
        </authorList>
    </citation>
    <scope>NUCLEOTIDE SEQUENCE [LARGE SCALE GENOMIC DNA]</scope>
    <source>
        <strain evidence="2 3">DSM 21100</strain>
    </source>
</reference>
<dbReference type="EMBL" id="SMAD01000001">
    <property type="protein sequence ID" value="TCS89833.1"/>
    <property type="molecule type" value="Genomic_DNA"/>
</dbReference>
<evidence type="ECO:0000313" key="3">
    <source>
        <dbReference type="Proteomes" id="UP000295807"/>
    </source>
</evidence>
<keyword evidence="3" id="KW-1185">Reference proteome</keyword>
<keyword evidence="1" id="KW-0732">Signal</keyword>
<organism evidence="2 3">
    <name type="scientific">Anseongella ginsenosidimutans</name>
    <dbReference type="NCBI Taxonomy" id="496056"/>
    <lineage>
        <taxon>Bacteria</taxon>
        <taxon>Pseudomonadati</taxon>
        <taxon>Bacteroidota</taxon>
        <taxon>Sphingobacteriia</taxon>
        <taxon>Sphingobacteriales</taxon>
        <taxon>Sphingobacteriaceae</taxon>
        <taxon>Anseongella</taxon>
    </lineage>
</organism>
<feature type="signal peptide" evidence="1">
    <location>
        <begin position="1"/>
        <end position="20"/>
    </location>
</feature>
<dbReference type="RefSeq" id="WP_132127317.1">
    <property type="nucleotide sequence ID" value="NZ_CP042432.1"/>
</dbReference>
<dbReference type="Proteomes" id="UP000295807">
    <property type="component" value="Unassembled WGS sequence"/>
</dbReference>
<comment type="caution">
    <text evidence="2">The sequence shown here is derived from an EMBL/GenBank/DDBJ whole genome shotgun (WGS) entry which is preliminary data.</text>
</comment>
<dbReference type="OrthoDB" id="821747at2"/>
<dbReference type="PROSITE" id="PS51257">
    <property type="entry name" value="PROKAR_LIPOPROTEIN"/>
    <property type="match status" value="1"/>
</dbReference>